<evidence type="ECO:0000313" key="1">
    <source>
        <dbReference type="EMBL" id="KIL55913.1"/>
    </source>
</evidence>
<dbReference type="AlphaFoldDB" id="A0A0C2WIE7"/>
<protein>
    <submittedName>
        <fullName evidence="1">Uncharacterized protein</fullName>
    </submittedName>
</protein>
<accession>A0A0C2WIE7</accession>
<proteinExistence type="predicted"/>
<reference evidence="1 2" key="1">
    <citation type="submission" date="2014-04" db="EMBL/GenBank/DDBJ databases">
        <title>Evolutionary Origins and Diversification of the Mycorrhizal Mutualists.</title>
        <authorList>
            <consortium name="DOE Joint Genome Institute"/>
            <consortium name="Mycorrhizal Genomics Consortium"/>
            <person name="Kohler A."/>
            <person name="Kuo A."/>
            <person name="Nagy L.G."/>
            <person name="Floudas D."/>
            <person name="Copeland A."/>
            <person name="Barry K.W."/>
            <person name="Cichocki N."/>
            <person name="Veneault-Fourrey C."/>
            <person name="LaButti K."/>
            <person name="Lindquist E.A."/>
            <person name="Lipzen A."/>
            <person name="Lundell T."/>
            <person name="Morin E."/>
            <person name="Murat C."/>
            <person name="Riley R."/>
            <person name="Ohm R."/>
            <person name="Sun H."/>
            <person name="Tunlid A."/>
            <person name="Henrissat B."/>
            <person name="Grigoriev I.V."/>
            <person name="Hibbett D.S."/>
            <person name="Martin F."/>
        </authorList>
    </citation>
    <scope>NUCLEOTIDE SEQUENCE [LARGE SCALE GENOMIC DNA]</scope>
    <source>
        <strain evidence="1 2">Koide BX008</strain>
    </source>
</reference>
<dbReference type="InParanoid" id="A0A0C2WIE7"/>
<gene>
    <name evidence="1" type="ORF">M378DRAFT_173194</name>
</gene>
<evidence type="ECO:0000313" key="2">
    <source>
        <dbReference type="Proteomes" id="UP000054549"/>
    </source>
</evidence>
<dbReference type="HOGENOM" id="CLU_2235902_0_0_1"/>
<dbReference type="EMBL" id="KN818461">
    <property type="protein sequence ID" value="KIL55913.1"/>
    <property type="molecule type" value="Genomic_DNA"/>
</dbReference>
<dbReference type="Proteomes" id="UP000054549">
    <property type="component" value="Unassembled WGS sequence"/>
</dbReference>
<sequence>MSNAIHNNHTKLLVVGQYGWRTQAQYRICYDHYEVYTGEPPFPTKKRETRLISGGQRDVKNQHHTSPCHWHCVSRGIWTTLQTFSNVDVLLRKGSLNSISKTNTQ</sequence>
<keyword evidence="2" id="KW-1185">Reference proteome</keyword>
<organism evidence="1 2">
    <name type="scientific">Amanita muscaria (strain Koide BX008)</name>
    <dbReference type="NCBI Taxonomy" id="946122"/>
    <lineage>
        <taxon>Eukaryota</taxon>
        <taxon>Fungi</taxon>
        <taxon>Dikarya</taxon>
        <taxon>Basidiomycota</taxon>
        <taxon>Agaricomycotina</taxon>
        <taxon>Agaricomycetes</taxon>
        <taxon>Agaricomycetidae</taxon>
        <taxon>Agaricales</taxon>
        <taxon>Pluteineae</taxon>
        <taxon>Amanitaceae</taxon>
        <taxon>Amanita</taxon>
    </lineage>
</organism>
<name>A0A0C2WIE7_AMAMK</name>